<dbReference type="Pfam" id="PF08310">
    <property type="entry name" value="LGFP"/>
    <property type="match status" value="1"/>
</dbReference>
<protein>
    <submittedName>
        <fullName evidence="1">Uncharacterized protein</fullName>
    </submittedName>
</protein>
<evidence type="ECO:0000313" key="1">
    <source>
        <dbReference type="EMBL" id="QNQ89949.1"/>
    </source>
</evidence>
<name>A0A7H0SN24_9CORY</name>
<organism evidence="1 2">
    <name type="scientific">Corynebacterium poyangense</name>
    <dbReference type="NCBI Taxonomy" id="2684405"/>
    <lineage>
        <taxon>Bacteria</taxon>
        <taxon>Bacillati</taxon>
        <taxon>Actinomycetota</taxon>
        <taxon>Actinomycetes</taxon>
        <taxon>Mycobacteriales</taxon>
        <taxon>Corynebacteriaceae</taxon>
        <taxon>Corynebacterium</taxon>
    </lineage>
</organism>
<reference evidence="1 2" key="1">
    <citation type="submission" date="2019-12" db="EMBL/GenBank/DDBJ databases">
        <title>Corynebacterium sp. nov., isolated from feces of the Anser Albifrons in China.</title>
        <authorList>
            <person name="Liu Q."/>
        </authorList>
    </citation>
    <scope>NUCLEOTIDE SEQUENCE [LARGE SCALE GENOMIC DNA]</scope>
    <source>
        <strain evidence="1 2">4H37-19</strain>
    </source>
</reference>
<dbReference type="KEGG" id="cpoy:GP475_04290"/>
<gene>
    <name evidence="1" type="ORF">GP475_04290</name>
</gene>
<accession>A0A7H0SN24</accession>
<dbReference type="InterPro" id="IPR013207">
    <property type="entry name" value="LGFP"/>
</dbReference>
<sequence>MHISRRILAGTAALALSAGLVACSAQEAKDNAASATSAAGDAAASATSAAGNAAGSATSAAGEAGASASSAAKGAGDLQLTSVPSAQGDVEIPSAVATAAEEHQLGEAISVTKGSKDWQYIVEYSDTRYIVNTEDNGGVLVQGKIAETWLHKGGYDSELGQPVSPEKTIDKGWTQEFTKGKIDWVSDTGKLADYHDIIETK</sequence>
<dbReference type="Proteomes" id="UP000516320">
    <property type="component" value="Chromosome"/>
</dbReference>
<dbReference type="AlphaFoldDB" id="A0A7H0SN24"/>
<dbReference type="EMBL" id="CP046884">
    <property type="protein sequence ID" value="QNQ89949.1"/>
    <property type="molecule type" value="Genomic_DNA"/>
</dbReference>
<keyword evidence="2" id="KW-1185">Reference proteome</keyword>
<dbReference type="RefSeq" id="WP_187975407.1">
    <property type="nucleotide sequence ID" value="NZ_CP046884.1"/>
</dbReference>
<dbReference type="PROSITE" id="PS51257">
    <property type="entry name" value="PROKAR_LIPOPROTEIN"/>
    <property type="match status" value="1"/>
</dbReference>
<proteinExistence type="predicted"/>
<evidence type="ECO:0000313" key="2">
    <source>
        <dbReference type="Proteomes" id="UP000516320"/>
    </source>
</evidence>